<evidence type="ECO:0000256" key="3">
    <source>
        <dbReference type="ARBA" id="ARBA00023163"/>
    </source>
</evidence>
<dbReference type="PANTHER" id="PTHR30146">
    <property type="entry name" value="LACI-RELATED TRANSCRIPTIONAL REPRESSOR"/>
    <property type="match status" value="1"/>
</dbReference>
<evidence type="ECO:0000256" key="1">
    <source>
        <dbReference type="ARBA" id="ARBA00023015"/>
    </source>
</evidence>
<dbReference type="SUPFAM" id="SSF47413">
    <property type="entry name" value="lambda repressor-like DNA-binding domains"/>
    <property type="match status" value="1"/>
</dbReference>
<keyword evidence="7" id="KW-1185">Reference proteome</keyword>
<dbReference type="EMBL" id="VRSV01000002">
    <property type="protein sequence ID" value="TXK10092.1"/>
    <property type="molecule type" value="Genomic_DNA"/>
</dbReference>
<comment type="caution">
    <text evidence="6">The sequence shown here is derived from an EMBL/GenBank/DDBJ whole genome shotgun (WGS) entry which is preliminary data.</text>
</comment>
<dbReference type="PROSITE" id="PS00356">
    <property type="entry name" value="HTH_LACI_1"/>
    <property type="match status" value="1"/>
</dbReference>
<dbReference type="AlphaFoldDB" id="A0A5C8HXU4"/>
<dbReference type="SUPFAM" id="SSF53822">
    <property type="entry name" value="Periplasmic binding protein-like I"/>
    <property type="match status" value="1"/>
</dbReference>
<name>A0A5C8HXU4_9MICO</name>
<reference evidence="6 7" key="1">
    <citation type="submission" date="2019-08" db="EMBL/GenBank/DDBJ databases">
        <authorList>
            <person name="Dong K."/>
        </authorList>
    </citation>
    <scope>NUCLEOTIDE SEQUENCE [LARGE SCALE GENOMIC DNA]</scope>
    <source>
        <strain evidence="6 7">JCM14558</strain>
    </source>
</reference>
<proteinExistence type="predicted"/>
<dbReference type="InterPro" id="IPR028082">
    <property type="entry name" value="Peripla_BP_I"/>
</dbReference>
<dbReference type="Gene3D" id="3.40.50.2300">
    <property type="match status" value="2"/>
</dbReference>
<keyword evidence="1" id="KW-0805">Transcription regulation</keyword>
<feature type="region of interest" description="Disordered" evidence="4">
    <location>
        <begin position="1"/>
        <end position="40"/>
    </location>
</feature>
<protein>
    <submittedName>
        <fullName evidence="6">LacI family transcriptional regulator</fullName>
    </submittedName>
</protein>
<feature type="domain" description="HTH lacI-type" evidence="5">
    <location>
        <begin position="49"/>
        <end position="103"/>
    </location>
</feature>
<accession>A0A5C8HXU4</accession>
<organism evidence="6 7">
    <name type="scientific">Microbacterium hatanonis</name>
    <dbReference type="NCBI Taxonomy" id="404366"/>
    <lineage>
        <taxon>Bacteria</taxon>
        <taxon>Bacillati</taxon>
        <taxon>Actinomycetota</taxon>
        <taxon>Actinomycetes</taxon>
        <taxon>Micrococcales</taxon>
        <taxon>Microbacteriaceae</taxon>
        <taxon>Microbacterium</taxon>
    </lineage>
</organism>
<dbReference type="InterPro" id="IPR010982">
    <property type="entry name" value="Lambda_DNA-bd_dom_sf"/>
</dbReference>
<sequence length="379" mass="39585">MTNSSTQRWPERGGGDALPPAGTATRCHTPWTDRPDIAQNRGVPASARSTLADVAAAAGVSVTTASRALRGQGEMAAATRARVAAAATALRYTHDGERRGRPRGGTARLIDLVLSHFHNPYTEEVTAGARTAAAHLRYDLVLTTERDDPDDDWPVRIRSRGSAGVVLGLILPTATQTAVMREAGIPVVLLEPPSGSSRGLPSVRSTDRAGGSAAAEHLIARGAGRFVVIGGSPPYRWGRARVEGFFETLDAALPRAARVHESANWGATEGREACQRALVGISGDGPVGVFACSDEMAAGAYRAVADAGLRVGVDVLIVGFDDLRGARWLQPSLTTVRQPIREMAAAAVRMLATGAPSAEAIVELPTELIARGSTRGAGD</sequence>
<dbReference type="InterPro" id="IPR000843">
    <property type="entry name" value="HTH_LacI"/>
</dbReference>
<gene>
    <name evidence="6" type="ORF">FVP77_14615</name>
</gene>
<evidence type="ECO:0000256" key="2">
    <source>
        <dbReference type="ARBA" id="ARBA00023125"/>
    </source>
</evidence>
<dbReference type="PROSITE" id="PS50932">
    <property type="entry name" value="HTH_LACI_2"/>
    <property type="match status" value="1"/>
</dbReference>
<dbReference type="Proteomes" id="UP000321034">
    <property type="component" value="Unassembled WGS sequence"/>
</dbReference>
<dbReference type="Gene3D" id="1.10.260.40">
    <property type="entry name" value="lambda repressor-like DNA-binding domains"/>
    <property type="match status" value="1"/>
</dbReference>
<evidence type="ECO:0000313" key="7">
    <source>
        <dbReference type="Proteomes" id="UP000321034"/>
    </source>
</evidence>
<evidence type="ECO:0000256" key="4">
    <source>
        <dbReference type="SAM" id="MobiDB-lite"/>
    </source>
</evidence>
<dbReference type="Pfam" id="PF00356">
    <property type="entry name" value="LacI"/>
    <property type="match status" value="1"/>
</dbReference>
<dbReference type="GO" id="GO:0003700">
    <property type="term" value="F:DNA-binding transcription factor activity"/>
    <property type="evidence" value="ECO:0007669"/>
    <property type="project" value="TreeGrafter"/>
</dbReference>
<dbReference type="PANTHER" id="PTHR30146:SF153">
    <property type="entry name" value="LACTOSE OPERON REPRESSOR"/>
    <property type="match status" value="1"/>
</dbReference>
<dbReference type="GO" id="GO:0000976">
    <property type="term" value="F:transcription cis-regulatory region binding"/>
    <property type="evidence" value="ECO:0007669"/>
    <property type="project" value="TreeGrafter"/>
</dbReference>
<evidence type="ECO:0000259" key="5">
    <source>
        <dbReference type="PROSITE" id="PS50932"/>
    </source>
</evidence>
<dbReference type="InterPro" id="IPR046335">
    <property type="entry name" value="LacI/GalR-like_sensor"/>
</dbReference>
<evidence type="ECO:0000313" key="6">
    <source>
        <dbReference type="EMBL" id="TXK10092.1"/>
    </source>
</evidence>
<dbReference type="SMART" id="SM00354">
    <property type="entry name" value="HTH_LACI"/>
    <property type="match status" value="1"/>
</dbReference>
<keyword evidence="3" id="KW-0804">Transcription</keyword>
<dbReference type="Pfam" id="PF13377">
    <property type="entry name" value="Peripla_BP_3"/>
    <property type="match status" value="1"/>
</dbReference>
<keyword evidence="2" id="KW-0238">DNA-binding</keyword>
<dbReference type="OrthoDB" id="3227375at2"/>